<keyword evidence="1" id="KW-0732">Signal</keyword>
<accession>A0A139LMW5</accession>
<name>A0A139LMW5_9BACE</name>
<dbReference type="PROSITE" id="PS51257">
    <property type="entry name" value="PROKAR_LIPOPROTEIN"/>
    <property type="match status" value="1"/>
</dbReference>
<evidence type="ECO:0008006" key="4">
    <source>
        <dbReference type="Google" id="ProtNLM"/>
    </source>
</evidence>
<organism evidence="2">
    <name type="scientific">Bacteroides intestinalis</name>
    <dbReference type="NCBI Taxonomy" id="329854"/>
    <lineage>
        <taxon>Bacteria</taxon>
        <taxon>Pseudomonadati</taxon>
        <taxon>Bacteroidota</taxon>
        <taxon>Bacteroidia</taxon>
        <taxon>Bacteroidales</taxon>
        <taxon>Bacteroidaceae</taxon>
        <taxon>Bacteroides</taxon>
    </lineage>
</organism>
<dbReference type="Proteomes" id="UP000070319">
    <property type="component" value="Unassembled WGS sequence"/>
</dbReference>
<evidence type="ECO:0000313" key="3">
    <source>
        <dbReference type="Proteomes" id="UP000070319"/>
    </source>
</evidence>
<protein>
    <recommendedName>
        <fullName evidence="4">Lipocalin-like domain-containing protein</fullName>
    </recommendedName>
</protein>
<comment type="caution">
    <text evidence="2">The sequence shown here is derived from an EMBL/GenBank/DDBJ whole genome shotgun (WGS) entry which is preliminary data.</text>
</comment>
<dbReference type="RefSeq" id="WP_061435125.1">
    <property type="nucleotide sequence ID" value="NZ_KQ968690.1"/>
</dbReference>
<evidence type="ECO:0000313" key="2">
    <source>
        <dbReference type="EMBL" id="KXT52703.1"/>
    </source>
</evidence>
<sequence length="288" mass="33420">MKRQLPALLLLAAAIVGAATLCGCSDSDNPIKKPIAEHILGKWEQVETYTKIDGEWVKDKSPEGFAENDHYRFLPGGKLISSNEDIKRSMVYLMNNEWSVNESNHTMTVNGYEYTILRLTDEEWEFSYEPSIDKETGEVVEQEGKAIYRRIDESKKCLVEKMVGKWKLSKRYVRKDGEWVEDTQDLPDECWREYTEEGTSIHYSRMGSEEKKTDYKAWYIFLYARTGGIFGLGTDMIYHLHEDKQLITFDGFQMDDDNTFSITYSNSFDFDEEGLKENGGSKEVFVRE</sequence>
<reference evidence="2 3" key="1">
    <citation type="submission" date="2016-02" db="EMBL/GenBank/DDBJ databases">
        <authorList>
            <person name="Wen L."/>
            <person name="He K."/>
            <person name="Yang H."/>
        </authorList>
    </citation>
    <scope>NUCLEOTIDE SEQUENCE [LARGE SCALE GENOMIC DNA]</scope>
    <source>
        <strain evidence="2 3">KLE1704</strain>
    </source>
</reference>
<dbReference type="EMBL" id="LTDF01000064">
    <property type="protein sequence ID" value="KXT52703.1"/>
    <property type="molecule type" value="Genomic_DNA"/>
</dbReference>
<evidence type="ECO:0000256" key="1">
    <source>
        <dbReference type="SAM" id="SignalP"/>
    </source>
</evidence>
<dbReference type="AlphaFoldDB" id="A0A139LMW5"/>
<feature type="chain" id="PRO_5007487443" description="Lipocalin-like domain-containing protein" evidence="1">
    <location>
        <begin position="19"/>
        <end position="288"/>
    </location>
</feature>
<dbReference type="PATRIC" id="fig|329854.7.peg.1569"/>
<proteinExistence type="predicted"/>
<gene>
    <name evidence="2" type="ORF">HMPREF2531_01539</name>
</gene>
<feature type="signal peptide" evidence="1">
    <location>
        <begin position="1"/>
        <end position="18"/>
    </location>
</feature>